<accession>A0A0D6B9B0</accession>
<dbReference type="AlphaFoldDB" id="A0A0D6B9B0"/>
<organism evidence="2 3">
    <name type="scientific">Rhodovulum sulfidophilum</name>
    <name type="common">Rhodobacter sulfidophilus</name>
    <dbReference type="NCBI Taxonomy" id="35806"/>
    <lineage>
        <taxon>Bacteria</taxon>
        <taxon>Pseudomonadati</taxon>
        <taxon>Pseudomonadota</taxon>
        <taxon>Alphaproteobacteria</taxon>
        <taxon>Rhodobacterales</taxon>
        <taxon>Paracoccaceae</taxon>
        <taxon>Rhodovulum</taxon>
    </lineage>
</organism>
<reference evidence="2 3" key="1">
    <citation type="submission" date="2015-02" db="EMBL/GenBank/DDBJ databases">
        <title>Genome sequene of Rhodovulum sulfidophilum DSM 2351.</title>
        <authorList>
            <person name="Nagao N."/>
        </authorList>
    </citation>
    <scope>NUCLEOTIDE SEQUENCE [LARGE SCALE GENOMIC DNA]</scope>
    <source>
        <strain evidence="2 3">DSM 2351</strain>
        <plasmid evidence="3">Plasmid Plasmid2 DNA</plasmid>
    </source>
</reference>
<feature type="region of interest" description="Disordered" evidence="1">
    <location>
        <begin position="76"/>
        <end position="129"/>
    </location>
</feature>
<dbReference type="EMBL" id="AP014802">
    <property type="protein sequence ID" value="BAQ71641.1"/>
    <property type="molecule type" value="Genomic_DNA"/>
</dbReference>
<dbReference type="KEGG" id="rsu:NHU_04528"/>
<dbReference type="PATRIC" id="fig|35806.4.peg.4643"/>
<geneLocation type="plasmid" evidence="3">
    <name>Plasmid2 DNA</name>
</geneLocation>
<evidence type="ECO:0000313" key="3">
    <source>
        <dbReference type="Proteomes" id="UP000064912"/>
    </source>
</evidence>
<dbReference type="Proteomes" id="UP000064912">
    <property type="component" value="Plasmid Plasmid2"/>
</dbReference>
<gene>
    <name evidence="2" type="ORF">NHU_04528</name>
</gene>
<sequence>MMLHPTQELEPQANPERFTPAATAAPVVAPMTTIYDKAAPAIMEMRATLAVWRQREGLELPEFSFEQEQQVLNTLIQNPAEQHPPENVDEPETRGETIANQMEQSDEALDPSPTDATRDRDMEIGDDER</sequence>
<protein>
    <submittedName>
        <fullName evidence="2">Uncharacterized protein</fullName>
    </submittedName>
</protein>
<name>A0A0D6B9B0_RHOSU</name>
<proteinExistence type="predicted"/>
<evidence type="ECO:0000256" key="1">
    <source>
        <dbReference type="SAM" id="MobiDB-lite"/>
    </source>
</evidence>
<keyword evidence="2" id="KW-0614">Plasmid</keyword>
<evidence type="ECO:0000313" key="2">
    <source>
        <dbReference type="EMBL" id="BAQ71641.1"/>
    </source>
</evidence>
<feature type="compositionally biased region" description="Basic and acidic residues" evidence="1">
    <location>
        <begin position="83"/>
        <end position="95"/>
    </location>
</feature>